<dbReference type="PANTHER" id="PTHR43404">
    <property type="entry name" value="LIPOPOLYSACCHARIDE CHOLINEPHOSPHOTRANSFERASE LICD"/>
    <property type="match status" value="1"/>
</dbReference>
<sequence length="444" mass="50351">MFQAQIFARTLFSGKPDTVTRIRSGHRNIFAFLQDRPKLRVFLATRVTHDAGVRPIFTWTGDPQPRISFAGYGTSRLPFPLPFIRTRRTTTTYRFWLFASTSASARHFEVKDPRAPNARVPAQRLILRSFKPRTKRPDMGRLHAEITGKSKDALASKGEFERFLHRLLLAESTCQDVILALESRIYLFAVTNRNFDDVKRLVGKLEAECEKAGKPERFTAFMTDLNAQMSPRGIGAHGYTVQMAGRDQKEVLNGLSPLIDAIEKQGYPVMINSGTLLGFHRDGAMIPHDDDVDLAIHYGEGNPQDIATRQQALFETLSSTFDLQWKSDYAFFGFRAPNGPMSDFFPAWTQGGKFFVYPYSYGDIGAADALPFEHHSWLGTRIRTPKDIDAVLTVNYGTGWRRPDPLWKFDWPRADKRFASFLRSAKDLHARAYEDAAISGRDGQ</sequence>
<organism evidence="2 3">
    <name type="scientific">Maritimibacter dapengensis</name>
    <dbReference type="NCBI Taxonomy" id="2836868"/>
    <lineage>
        <taxon>Bacteria</taxon>
        <taxon>Pseudomonadati</taxon>
        <taxon>Pseudomonadota</taxon>
        <taxon>Alphaproteobacteria</taxon>
        <taxon>Rhodobacterales</taxon>
        <taxon>Roseobacteraceae</taxon>
        <taxon>Maritimibacter</taxon>
    </lineage>
</organism>
<dbReference type="Pfam" id="PF04991">
    <property type="entry name" value="LicD"/>
    <property type="match status" value="1"/>
</dbReference>
<name>A0ABS6T1L8_9RHOB</name>
<dbReference type="PANTHER" id="PTHR43404:SF1">
    <property type="entry name" value="MNN4P"/>
    <property type="match status" value="1"/>
</dbReference>
<dbReference type="InterPro" id="IPR007074">
    <property type="entry name" value="LicD/FKTN/FKRP_NTP_transf"/>
</dbReference>
<dbReference type="RefSeq" id="WP_218392285.1">
    <property type="nucleotide sequence ID" value="NZ_JAHUZE010000002.1"/>
</dbReference>
<dbReference type="InterPro" id="IPR052942">
    <property type="entry name" value="LPS_cholinephosphotransferase"/>
</dbReference>
<feature type="domain" description="LicD/FKTN/FKRP nucleotidyltransferase" evidence="1">
    <location>
        <begin position="264"/>
        <end position="296"/>
    </location>
</feature>
<comment type="caution">
    <text evidence="2">The sequence shown here is derived from an EMBL/GenBank/DDBJ whole genome shotgun (WGS) entry which is preliminary data.</text>
</comment>
<reference evidence="2 3" key="1">
    <citation type="submission" date="2021-05" db="EMBL/GenBank/DDBJ databases">
        <title>Culturable bacteria isolated from Daya Bay.</title>
        <authorList>
            <person name="Zheng W."/>
            <person name="Yu S."/>
            <person name="Huang Y."/>
        </authorList>
    </citation>
    <scope>NUCLEOTIDE SEQUENCE [LARGE SCALE GENOMIC DNA]</scope>
    <source>
        <strain evidence="2 3">DP4N28-5</strain>
    </source>
</reference>
<accession>A0ABS6T1L8</accession>
<proteinExistence type="predicted"/>
<keyword evidence="3" id="KW-1185">Reference proteome</keyword>
<gene>
    <name evidence="2" type="ORF">KJP28_09350</name>
</gene>
<evidence type="ECO:0000313" key="2">
    <source>
        <dbReference type="EMBL" id="MBV7379135.1"/>
    </source>
</evidence>
<protein>
    <submittedName>
        <fullName evidence="2">LicD family protein</fullName>
    </submittedName>
</protein>
<dbReference type="Proteomes" id="UP000756530">
    <property type="component" value="Unassembled WGS sequence"/>
</dbReference>
<dbReference type="EMBL" id="JAHUZE010000002">
    <property type="protein sequence ID" value="MBV7379135.1"/>
    <property type="molecule type" value="Genomic_DNA"/>
</dbReference>
<evidence type="ECO:0000313" key="3">
    <source>
        <dbReference type="Proteomes" id="UP000756530"/>
    </source>
</evidence>
<evidence type="ECO:0000259" key="1">
    <source>
        <dbReference type="Pfam" id="PF04991"/>
    </source>
</evidence>